<dbReference type="Pfam" id="PF00534">
    <property type="entry name" value="Glycos_transf_1"/>
    <property type="match status" value="1"/>
</dbReference>
<organism evidence="4 5">
    <name type="scientific">Candidatus Berkelbacteria bacterium CG_4_10_14_0_2_um_filter_35_9_33_12</name>
    <dbReference type="NCBI Taxonomy" id="1974499"/>
    <lineage>
        <taxon>Bacteria</taxon>
        <taxon>Candidatus Berkelbacteria</taxon>
    </lineage>
</organism>
<name>A0A2M7W3M1_9BACT</name>
<dbReference type="GO" id="GO:0016757">
    <property type="term" value="F:glycosyltransferase activity"/>
    <property type="evidence" value="ECO:0007669"/>
    <property type="project" value="InterPro"/>
</dbReference>
<feature type="domain" description="Glycosyltransferase subfamily 4-like N-terminal" evidence="3">
    <location>
        <begin position="15"/>
        <end position="153"/>
    </location>
</feature>
<evidence type="ECO:0000259" key="3">
    <source>
        <dbReference type="Pfam" id="PF13439"/>
    </source>
</evidence>
<dbReference type="CDD" id="cd03809">
    <property type="entry name" value="GT4_MtfB-like"/>
    <property type="match status" value="1"/>
</dbReference>
<feature type="domain" description="Glycosyl transferase family 1" evidence="2">
    <location>
        <begin position="172"/>
        <end position="333"/>
    </location>
</feature>
<reference evidence="5" key="1">
    <citation type="submission" date="2017-09" db="EMBL/GenBank/DDBJ databases">
        <title>Depth-based differentiation of microbial function through sediment-hosted aquifers and enrichment of novel symbionts in the deep terrestrial subsurface.</title>
        <authorList>
            <person name="Probst A.J."/>
            <person name="Ladd B."/>
            <person name="Jarett J.K."/>
            <person name="Geller-Mcgrath D.E."/>
            <person name="Sieber C.M.K."/>
            <person name="Emerson J.B."/>
            <person name="Anantharaman K."/>
            <person name="Thomas B.C."/>
            <person name="Malmstrom R."/>
            <person name="Stieglmeier M."/>
            <person name="Klingl A."/>
            <person name="Woyke T."/>
            <person name="Ryan C.M."/>
            <person name="Banfield J.F."/>
        </authorList>
    </citation>
    <scope>NUCLEOTIDE SEQUENCE [LARGE SCALE GENOMIC DNA]</scope>
</reference>
<evidence type="ECO:0000256" key="1">
    <source>
        <dbReference type="ARBA" id="ARBA00022679"/>
    </source>
</evidence>
<accession>A0A2M7W3M1</accession>
<dbReference type="FunFam" id="3.40.50.2000:FF:000119">
    <property type="entry name" value="Glycosyl transferase group 1"/>
    <property type="match status" value="1"/>
</dbReference>
<gene>
    <name evidence="4" type="ORF">COX60_02565</name>
</gene>
<keyword evidence="1" id="KW-0808">Transferase</keyword>
<dbReference type="AlphaFoldDB" id="A0A2M7W3M1"/>
<sequence length="358" mass="40981">MKIAIDGREANGGDGKARYIREIIKGLSRNYPDNFQVTVLAKTALNFEINSKIEFCQLPKTKYPFSTNIWLRKKLKREKYDLFFAPTGYLPVLFSPIKTVVVIHDLAVYREDTQPKLKTKLIEKMLLPWTVKKSTAIIVPSKSTKNDILRRFGQYLVQKINLILSAMGNEFINQKLKREKFIFSVSTLEPRKNFITLLRAYQILPKNLTNQYRLKIAGNLGWNNHEFEEELKKANLCHQVDLLGRVEDKKLIELYNQTALFVYPSLFEGFGLPVLEAMSCGAPVITSANSSLPEAGGGGALYLKNPRDKEELARKMTKILTDDNLRKELSDASLKQARKFSWDKTVAETVALFRRVVE</sequence>
<protein>
    <recommendedName>
        <fullName evidence="6">Glycosyltransferase family 1 protein</fullName>
    </recommendedName>
</protein>
<dbReference type="InterPro" id="IPR028098">
    <property type="entry name" value="Glyco_trans_4-like_N"/>
</dbReference>
<evidence type="ECO:0000313" key="5">
    <source>
        <dbReference type="Proteomes" id="UP000230137"/>
    </source>
</evidence>
<dbReference type="EMBL" id="PFQF01000037">
    <property type="protein sequence ID" value="PJA20143.1"/>
    <property type="molecule type" value="Genomic_DNA"/>
</dbReference>
<dbReference type="PANTHER" id="PTHR46401">
    <property type="entry name" value="GLYCOSYLTRANSFERASE WBBK-RELATED"/>
    <property type="match status" value="1"/>
</dbReference>
<evidence type="ECO:0000259" key="2">
    <source>
        <dbReference type="Pfam" id="PF00534"/>
    </source>
</evidence>
<comment type="caution">
    <text evidence="4">The sequence shown here is derived from an EMBL/GenBank/DDBJ whole genome shotgun (WGS) entry which is preliminary data.</text>
</comment>
<dbReference type="Gene3D" id="3.40.50.2000">
    <property type="entry name" value="Glycogen Phosphorylase B"/>
    <property type="match status" value="2"/>
</dbReference>
<proteinExistence type="predicted"/>
<dbReference type="InterPro" id="IPR001296">
    <property type="entry name" value="Glyco_trans_1"/>
</dbReference>
<evidence type="ECO:0000313" key="4">
    <source>
        <dbReference type="EMBL" id="PJA20143.1"/>
    </source>
</evidence>
<evidence type="ECO:0008006" key="6">
    <source>
        <dbReference type="Google" id="ProtNLM"/>
    </source>
</evidence>
<dbReference type="Pfam" id="PF13439">
    <property type="entry name" value="Glyco_transf_4"/>
    <property type="match status" value="1"/>
</dbReference>
<dbReference type="PANTHER" id="PTHR46401:SF2">
    <property type="entry name" value="GLYCOSYLTRANSFERASE WBBK-RELATED"/>
    <property type="match status" value="1"/>
</dbReference>
<dbReference type="SUPFAM" id="SSF53756">
    <property type="entry name" value="UDP-Glycosyltransferase/glycogen phosphorylase"/>
    <property type="match status" value="1"/>
</dbReference>
<dbReference type="Proteomes" id="UP000230137">
    <property type="component" value="Unassembled WGS sequence"/>
</dbReference>